<protein>
    <recommendedName>
        <fullName evidence="4">Secreted protein</fullName>
    </recommendedName>
</protein>
<accession>A0ABN2F3N0</accession>
<name>A0ABN2F3N0_9ACTN</name>
<evidence type="ECO:0000313" key="3">
    <source>
        <dbReference type="Proteomes" id="UP001501319"/>
    </source>
</evidence>
<evidence type="ECO:0000256" key="1">
    <source>
        <dbReference type="SAM" id="SignalP"/>
    </source>
</evidence>
<dbReference type="Proteomes" id="UP001501319">
    <property type="component" value="Unassembled WGS sequence"/>
</dbReference>
<dbReference type="EMBL" id="BAAANE010000004">
    <property type="protein sequence ID" value="GAA1629305.1"/>
    <property type="molecule type" value="Genomic_DNA"/>
</dbReference>
<feature type="signal peptide" evidence="1">
    <location>
        <begin position="1"/>
        <end position="24"/>
    </location>
</feature>
<keyword evidence="3" id="KW-1185">Reference proteome</keyword>
<evidence type="ECO:0000313" key="2">
    <source>
        <dbReference type="EMBL" id="GAA1629305.1"/>
    </source>
</evidence>
<comment type="caution">
    <text evidence="2">The sequence shown here is derived from an EMBL/GenBank/DDBJ whole genome shotgun (WGS) entry which is preliminary data.</text>
</comment>
<keyword evidence="1" id="KW-0732">Signal</keyword>
<sequence length="132" mass="13808">MNVRRVSAALLSVALAGTIALAGAAPASAKGGSRAEARGKCSAGAVWKLKAKPDNGRMEVELEVDSNRNGQTWAVRITDNGVAVFSGKRVTHAPSGSFSIEFRTANRSGRDAFVGTARDVRTGQLCTARVTY</sequence>
<evidence type="ECO:0008006" key="4">
    <source>
        <dbReference type="Google" id="ProtNLM"/>
    </source>
</evidence>
<dbReference type="RefSeq" id="WP_344110362.1">
    <property type="nucleotide sequence ID" value="NZ_BAAANE010000004.1"/>
</dbReference>
<gene>
    <name evidence="2" type="ORF">GCM10009744_16580</name>
</gene>
<organism evidence="2 3">
    <name type="scientific">Kribbella alba</name>
    <dbReference type="NCBI Taxonomy" id="190197"/>
    <lineage>
        <taxon>Bacteria</taxon>
        <taxon>Bacillati</taxon>
        <taxon>Actinomycetota</taxon>
        <taxon>Actinomycetes</taxon>
        <taxon>Propionibacteriales</taxon>
        <taxon>Kribbellaceae</taxon>
        <taxon>Kribbella</taxon>
    </lineage>
</organism>
<reference evidence="3" key="1">
    <citation type="journal article" date="2019" name="Int. J. Syst. Evol. Microbiol.">
        <title>The Global Catalogue of Microorganisms (GCM) 10K type strain sequencing project: providing services to taxonomists for standard genome sequencing and annotation.</title>
        <authorList>
            <consortium name="The Broad Institute Genomics Platform"/>
            <consortium name="The Broad Institute Genome Sequencing Center for Infectious Disease"/>
            <person name="Wu L."/>
            <person name="Ma J."/>
        </authorList>
    </citation>
    <scope>NUCLEOTIDE SEQUENCE [LARGE SCALE GENOMIC DNA]</scope>
    <source>
        <strain evidence="3">JCM 14306</strain>
    </source>
</reference>
<proteinExistence type="predicted"/>
<feature type="chain" id="PRO_5046018934" description="Secreted protein" evidence="1">
    <location>
        <begin position="25"/>
        <end position="132"/>
    </location>
</feature>